<evidence type="ECO:0000256" key="7">
    <source>
        <dbReference type="ARBA" id="ARBA00023180"/>
    </source>
</evidence>
<evidence type="ECO:0000256" key="4">
    <source>
        <dbReference type="ARBA" id="ARBA00022729"/>
    </source>
</evidence>
<dbReference type="GO" id="GO:0033130">
    <property type="term" value="F:acetylcholine receptor binding"/>
    <property type="evidence" value="ECO:0007669"/>
    <property type="project" value="TreeGrafter"/>
</dbReference>
<feature type="domain" description="UPAR/Ly6" evidence="10">
    <location>
        <begin position="27"/>
        <end position="117"/>
    </location>
</feature>
<dbReference type="GeneTree" id="ENSGT00940000154560"/>
<dbReference type="CDD" id="cd23541">
    <property type="entry name" value="TFP_LU_ECD_Ly6A_like"/>
    <property type="match status" value="1"/>
</dbReference>
<evidence type="ECO:0000256" key="2">
    <source>
        <dbReference type="ARBA" id="ARBA00022475"/>
    </source>
</evidence>
<reference evidence="11" key="2">
    <citation type="submission" date="2025-09" db="UniProtKB">
        <authorList>
            <consortium name="Ensembl"/>
        </authorList>
    </citation>
    <scope>IDENTIFICATION</scope>
</reference>
<dbReference type="InterPro" id="IPR045860">
    <property type="entry name" value="Snake_toxin-like_sf"/>
</dbReference>
<dbReference type="Ensembl" id="ENSMSIT00000038114.1">
    <property type="protein sequence ID" value="ENSMSIP00000030274.1"/>
    <property type="gene ID" value="ENSMSIG00000025330.1"/>
</dbReference>
<dbReference type="GO" id="GO:0098552">
    <property type="term" value="C:side of membrane"/>
    <property type="evidence" value="ECO:0007669"/>
    <property type="project" value="UniProtKB-KW"/>
</dbReference>
<dbReference type="InterPro" id="IPR018363">
    <property type="entry name" value="CD59_antigen_CS"/>
</dbReference>
<organism evidence="11 12">
    <name type="scientific">Mus spicilegus</name>
    <name type="common">Mound-building mouse</name>
    <dbReference type="NCBI Taxonomy" id="10103"/>
    <lineage>
        <taxon>Eukaryota</taxon>
        <taxon>Metazoa</taxon>
        <taxon>Chordata</taxon>
        <taxon>Craniata</taxon>
        <taxon>Vertebrata</taxon>
        <taxon>Euteleostomi</taxon>
        <taxon>Mammalia</taxon>
        <taxon>Eutheria</taxon>
        <taxon>Euarchontoglires</taxon>
        <taxon>Glires</taxon>
        <taxon>Rodentia</taxon>
        <taxon>Myomorpha</taxon>
        <taxon>Muroidea</taxon>
        <taxon>Muridae</taxon>
        <taxon>Murinae</taxon>
        <taxon>Mus</taxon>
        <taxon>Mus</taxon>
    </lineage>
</organism>
<keyword evidence="2" id="KW-1003">Cell membrane</keyword>
<accession>A0A8C6I338</accession>
<dbReference type="PANTHER" id="PTHR32217">
    <property type="entry name" value="LYMPHOCYTE ANTIGEN 6H"/>
    <property type="match status" value="1"/>
</dbReference>
<keyword evidence="7" id="KW-0325">Glycoprotein</keyword>
<evidence type="ECO:0000256" key="8">
    <source>
        <dbReference type="ARBA" id="ARBA00023288"/>
    </source>
</evidence>
<dbReference type="Gene3D" id="2.10.60.10">
    <property type="entry name" value="CD59"/>
    <property type="match status" value="1"/>
</dbReference>
<dbReference type="GO" id="GO:0045202">
    <property type="term" value="C:synapse"/>
    <property type="evidence" value="ECO:0007669"/>
    <property type="project" value="GOC"/>
</dbReference>
<protein>
    <recommendedName>
        <fullName evidence="10">UPAR/Ly6 domain-containing protein</fullName>
    </recommendedName>
</protein>
<evidence type="ECO:0000259" key="10">
    <source>
        <dbReference type="SMART" id="SM00134"/>
    </source>
</evidence>
<dbReference type="SUPFAM" id="SSF57302">
    <property type="entry name" value="Snake toxin-like"/>
    <property type="match status" value="1"/>
</dbReference>
<dbReference type="InterPro" id="IPR016054">
    <property type="entry name" value="LY6_UPA_recep-like"/>
</dbReference>
<dbReference type="Pfam" id="PF00021">
    <property type="entry name" value="UPAR_LY6"/>
    <property type="match status" value="1"/>
</dbReference>
<evidence type="ECO:0000256" key="5">
    <source>
        <dbReference type="ARBA" id="ARBA00023136"/>
    </source>
</evidence>
<keyword evidence="6" id="KW-1015">Disulfide bond</keyword>
<keyword evidence="8" id="KW-0449">Lipoprotein</keyword>
<keyword evidence="4 9" id="KW-0732">Signal</keyword>
<dbReference type="SMART" id="SM00134">
    <property type="entry name" value="LU"/>
    <property type="match status" value="1"/>
</dbReference>
<comment type="subcellular location">
    <subcellularLocation>
        <location evidence="1">Cell membrane</location>
        <topology evidence="1">Lipid-anchor</topology>
        <topology evidence="1">GPI-anchor</topology>
    </subcellularLocation>
</comment>
<keyword evidence="3" id="KW-0336">GPI-anchor</keyword>
<evidence type="ECO:0000256" key="9">
    <source>
        <dbReference type="SAM" id="SignalP"/>
    </source>
</evidence>
<evidence type="ECO:0000256" key="3">
    <source>
        <dbReference type="ARBA" id="ARBA00022622"/>
    </source>
</evidence>
<evidence type="ECO:0000313" key="12">
    <source>
        <dbReference type="Proteomes" id="UP000694415"/>
    </source>
</evidence>
<sequence>MDSSHSTRSCVLIFFVALLCAERAQGLECYHCPDDPPESSCNTTTCPFPDGFCVTQEAEIIVDSQRRKVKSRQCLSYCPTDLENSPIKDPKVKVKISCCQEDLCNAAFPTGGNRNQGLITGNFQGALACGGEAQEMSN</sequence>
<feature type="chain" id="PRO_5034691804" description="UPAR/Ly6 domain-containing protein" evidence="9">
    <location>
        <begin position="27"/>
        <end position="138"/>
    </location>
</feature>
<dbReference type="PROSITE" id="PS00983">
    <property type="entry name" value="LY6_UPAR"/>
    <property type="match status" value="1"/>
</dbReference>
<keyword evidence="5" id="KW-0472">Membrane</keyword>
<reference evidence="11" key="1">
    <citation type="submission" date="2025-08" db="UniProtKB">
        <authorList>
            <consortium name="Ensembl"/>
        </authorList>
    </citation>
    <scope>IDENTIFICATION</scope>
</reference>
<dbReference type="GO" id="GO:0005886">
    <property type="term" value="C:plasma membrane"/>
    <property type="evidence" value="ECO:0007669"/>
    <property type="project" value="UniProtKB-SubCell"/>
</dbReference>
<dbReference type="GO" id="GO:0095500">
    <property type="term" value="P:acetylcholine receptor signaling pathway"/>
    <property type="evidence" value="ECO:0007669"/>
    <property type="project" value="TreeGrafter"/>
</dbReference>
<evidence type="ECO:0000313" key="11">
    <source>
        <dbReference type="Ensembl" id="ENSMSIP00000030274.1"/>
    </source>
</evidence>
<dbReference type="InterPro" id="IPR051445">
    <property type="entry name" value="LY6H/LY6L_nAChR_modulators"/>
</dbReference>
<dbReference type="PANTHER" id="PTHR32217:SF3">
    <property type="entry name" value="LYMPHOCYTE ANTIGEN 6S"/>
    <property type="match status" value="1"/>
</dbReference>
<evidence type="ECO:0000256" key="6">
    <source>
        <dbReference type="ARBA" id="ARBA00023157"/>
    </source>
</evidence>
<name>A0A8C6I338_MUSSI</name>
<dbReference type="FunFam" id="2.10.60.10:FF:000003">
    <property type="entry name" value="lymphocyte antigen 6E isoform X1"/>
    <property type="match status" value="1"/>
</dbReference>
<dbReference type="GO" id="GO:0030550">
    <property type="term" value="F:acetylcholine receptor inhibitor activity"/>
    <property type="evidence" value="ECO:0007669"/>
    <property type="project" value="TreeGrafter"/>
</dbReference>
<evidence type="ECO:0000256" key="1">
    <source>
        <dbReference type="ARBA" id="ARBA00004609"/>
    </source>
</evidence>
<proteinExistence type="predicted"/>
<keyword evidence="12" id="KW-1185">Reference proteome</keyword>
<feature type="signal peptide" evidence="9">
    <location>
        <begin position="1"/>
        <end position="26"/>
    </location>
</feature>
<dbReference type="Proteomes" id="UP000694415">
    <property type="component" value="Unplaced"/>
</dbReference>
<dbReference type="AlphaFoldDB" id="A0A8C6I338"/>